<organism evidence="1 2">
    <name type="scientific">Portunus trituberculatus</name>
    <name type="common">Swimming crab</name>
    <name type="synonym">Neptunus trituberculatus</name>
    <dbReference type="NCBI Taxonomy" id="210409"/>
    <lineage>
        <taxon>Eukaryota</taxon>
        <taxon>Metazoa</taxon>
        <taxon>Ecdysozoa</taxon>
        <taxon>Arthropoda</taxon>
        <taxon>Crustacea</taxon>
        <taxon>Multicrustacea</taxon>
        <taxon>Malacostraca</taxon>
        <taxon>Eumalacostraca</taxon>
        <taxon>Eucarida</taxon>
        <taxon>Decapoda</taxon>
        <taxon>Pleocyemata</taxon>
        <taxon>Brachyura</taxon>
        <taxon>Eubrachyura</taxon>
        <taxon>Portunoidea</taxon>
        <taxon>Portunidae</taxon>
        <taxon>Portuninae</taxon>
        <taxon>Portunus</taxon>
    </lineage>
</organism>
<proteinExistence type="predicted"/>
<name>A0A5B7D4D9_PORTR</name>
<sequence>MLAVRKQAQLPVIMARTTTLARSPRLEGAMAPKPPRLIPIELMLLNPHKAIPVNHRQDLYLPSPDHLTQQDGLTTTKRNQATKEPGTYHAQEDVGGGVDTLAGGGADGDLQEPTQLHHYRLHHAVVVQDLDAEAEEQDHRQRLWRRRRWKRSVTIPMATVAHNSLC</sequence>
<comment type="caution">
    <text evidence="1">The sequence shown here is derived from an EMBL/GenBank/DDBJ whole genome shotgun (WGS) entry which is preliminary data.</text>
</comment>
<evidence type="ECO:0000313" key="1">
    <source>
        <dbReference type="EMBL" id="MPC16559.1"/>
    </source>
</evidence>
<gene>
    <name evidence="1" type="ORF">E2C01_009387</name>
</gene>
<dbReference type="AlphaFoldDB" id="A0A5B7D4D9"/>
<protein>
    <submittedName>
        <fullName evidence="1">Uncharacterized protein</fullName>
    </submittedName>
</protein>
<evidence type="ECO:0000313" key="2">
    <source>
        <dbReference type="Proteomes" id="UP000324222"/>
    </source>
</evidence>
<keyword evidence="2" id="KW-1185">Reference proteome</keyword>
<accession>A0A5B7D4D9</accession>
<dbReference type="EMBL" id="VSRR010000516">
    <property type="protein sequence ID" value="MPC16559.1"/>
    <property type="molecule type" value="Genomic_DNA"/>
</dbReference>
<reference evidence="1 2" key="1">
    <citation type="submission" date="2019-05" db="EMBL/GenBank/DDBJ databases">
        <title>Another draft genome of Portunus trituberculatus and its Hox gene families provides insights of decapod evolution.</title>
        <authorList>
            <person name="Jeong J.-H."/>
            <person name="Song I."/>
            <person name="Kim S."/>
            <person name="Choi T."/>
            <person name="Kim D."/>
            <person name="Ryu S."/>
            <person name="Kim W."/>
        </authorList>
    </citation>
    <scope>NUCLEOTIDE SEQUENCE [LARGE SCALE GENOMIC DNA]</scope>
    <source>
        <tissue evidence="1">Muscle</tissue>
    </source>
</reference>
<dbReference type="Proteomes" id="UP000324222">
    <property type="component" value="Unassembled WGS sequence"/>
</dbReference>